<dbReference type="Pfam" id="PF13508">
    <property type="entry name" value="Acetyltransf_7"/>
    <property type="match status" value="1"/>
</dbReference>
<dbReference type="GO" id="GO:0016747">
    <property type="term" value="F:acyltransferase activity, transferring groups other than amino-acyl groups"/>
    <property type="evidence" value="ECO:0007669"/>
    <property type="project" value="InterPro"/>
</dbReference>
<evidence type="ECO:0000313" key="2">
    <source>
        <dbReference type="EMBL" id="KAJ5225519.1"/>
    </source>
</evidence>
<dbReference type="InterPro" id="IPR000182">
    <property type="entry name" value="GNAT_dom"/>
</dbReference>
<gene>
    <name evidence="2" type="ORF">N7468_006744</name>
</gene>
<evidence type="ECO:0000313" key="3">
    <source>
        <dbReference type="Proteomes" id="UP001150941"/>
    </source>
</evidence>
<feature type="domain" description="N-acetyltransferase" evidence="1">
    <location>
        <begin position="80"/>
        <end position="228"/>
    </location>
</feature>
<dbReference type="InterPro" id="IPR052523">
    <property type="entry name" value="Trichothecene_AcTrans"/>
</dbReference>
<keyword evidence="3" id="KW-1185">Reference proteome</keyword>
<dbReference type="OrthoDB" id="512662at2759"/>
<dbReference type="PANTHER" id="PTHR42791">
    <property type="entry name" value="GNAT FAMILY ACETYLTRANSFERASE"/>
    <property type="match status" value="1"/>
</dbReference>
<dbReference type="PANTHER" id="PTHR42791:SF4">
    <property type="entry name" value="ACETYLTRANSFERASE, GNAT FAMILY FAMILY (AFU_ORTHOLOGUE AFUA_4G09540)-RELATED"/>
    <property type="match status" value="1"/>
</dbReference>
<dbReference type="CDD" id="cd04301">
    <property type="entry name" value="NAT_SF"/>
    <property type="match status" value="1"/>
</dbReference>
<accession>A0A9W9NVL1</accession>
<reference evidence="2" key="2">
    <citation type="journal article" date="2023" name="IMA Fungus">
        <title>Comparative genomic study of the Penicillium genus elucidates a diverse pangenome and 15 lateral gene transfer events.</title>
        <authorList>
            <person name="Petersen C."/>
            <person name="Sorensen T."/>
            <person name="Nielsen M.R."/>
            <person name="Sondergaard T.E."/>
            <person name="Sorensen J.L."/>
            <person name="Fitzpatrick D.A."/>
            <person name="Frisvad J.C."/>
            <person name="Nielsen K.L."/>
        </authorList>
    </citation>
    <scope>NUCLEOTIDE SEQUENCE</scope>
    <source>
        <strain evidence="2">IBT 19713</strain>
    </source>
</reference>
<proteinExistence type="predicted"/>
<organism evidence="2 3">
    <name type="scientific">Penicillium chermesinum</name>
    <dbReference type="NCBI Taxonomy" id="63820"/>
    <lineage>
        <taxon>Eukaryota</taxon>
        <taxon>Fungi</taxon>
        <taxon>Dikarya</taxon>
        <taxon>Ascomycota</taxon>
        <taxon>Pezizomycotina</taxon>
        <taxon>Eurotiomycetes</taxon>
        <taxon>Eurotiomycetidae</taxon>
        <taxon>Eurotiales</taxon>
        <taxon>Aspergillaceae</taxon>
        <taxon>Penicillium</taxon>
    </lineage>
</organism>
<dbReference type="Proteomes" id="UP001150941">
    <property type="component" value="Unassembled WGS sequence"/>
</dbReference>
<sequence>MSIEIVPLVEADIPGAVDCVQRSFADDPYFRWVFNLSKFNIERNSASVAAHFQYGINCKCPASVAKVTRAASDRKTDRDMMLAPGTIVGVAWWYPPQPLSQPQTWTVWAQDWLLSFKQLMNNIRFLGRGGLDVNRYWIWKRLQGVAHDTLWVDPRGYYFCNLLCVSSAVRGMGIGKRLMQEIMDKADQEGMPCYLESSKGYPNVAIYEKMGFELIDKIECAEAEILAL</sequence>
<dbReference type="PROSITE" id="PS51186">
    <property type="entry name" value="GNAT"/>
    <property type="match status" value="1"/>
</dbReference>
<dbReference type="RefSeq" id="XP_058328930.1">
    <property type="nucleotide sequence ID" value="XM_058476040.1"/>
</dbReference>
<reference evidence="2" key="1">
    <citation type="submission" date="2022-11" db="EMBL/GenBank/DDBJ databases">
        <authorList>
            <person name="Petersen C."/>
        </authorList>
    </citation>
    <scope>NUCLEOTIDE SEQUENCE</scope>
    <source>
        <strain evidence="2">IBT 19713</strain>
    </source>
</reference>
<dbReference type="Gene3D" id="3.40.630.30">
    <property type="match status" value="1"/>
</dbReference>
<dbReference type="GeneID" id="83203343"/>
<protein>
    <recommendedName>
        <fullName evidence="1">N-acetyltransferase domain-containing protein</fullName>
    </recommendedName>
</protein>
<comment type="caution">
    <text evidence="2">The sequence shown here is derived from an EMBL/GenBank/DDBJ whole genome shotgun (WGS) entry which is preliminary data.</text>
</comment>
<dbReference type="InterPro" id="IPR016181">
    <property type="entry name" value="Acyl_CoA_acyltransferase"/>
</dbReference>
<dbReference type="AlphaFoldDB" id="A0A9W9NVL1"/>
<dbReference type="SUPFAM" id="SSF55729">
    <property type="entry name" value="Acyl-CoA N-acyltransferases (Nat)"/>
    <property type="match status" value="1"/>
</dbReference>
<evidence type="ECO:0000259" key="1">
    <source>
        <dbReference type="PROSITE" id="PS51186"/>
    </source>
</evidence>
<dbReference type="EMBL" id="JAPQKS010000005">
    <property type="protein sequence ID" value="KAJ5225519.1"/>
    <property type="molecule type" value="Genomic_DNA"/>
</dbReference>
<name>A0A9W9NVL1_9EURO</name>